<sequence length="43" mass="5133">MGRLFCEYKYERKEEKVPNSPSFKNRVIEKGIAKVVYHPGQIY</sequence>
<organism evidence="1 2">
    <name type="scientific">Algoriphagus chordae</name>
    <dbReference type="NCBI Taxonomy" id="237019"/>
    <lineage>
        <taxon>Bacteria</taxon>
        <taxon>Pseudomonadati</taxon>
        <taxon>Bacteroidota</taxon>
        <taxon>Cytophagia</taxon>
        <taxon>Cytophagales</taxon>
        <taxon>Cyclobacteriaceae</taxon>
        <taxon>Algoriphagus</taxon>
    </lineage>
</organism>
<dbReference type="Proteomes" id="UP000248882">
    <property type="component" value="Unassembled WGS sequence"/>
</dbReference>
<evidence type="ECO:0000313" key="2">
    <source>
        <dbReference type="Proteomes" id="UP000248882"/>
    </source>
</evidence>
<keyword evidence="2" id="KW-1185">Reference proteome</keyword>
<dbReference type="EMBL" id="QKZT01000004">
    <property type="protein sequence ID" value="PZX54822.1"/>
    <property type="molecule type" value="Genomic_DNA"/>
</dbReference>
<name>A0A2W7SVN5_9BACT</name>
<evidence type="ECO:0000313" key="1">
    <source>
        <dbReference type="EMBL" id="PZX54822.1"/>
    </source>
</evidence>
<comment type="caution">
    <text evidence="1">The sequence shown here is derived from an EMBL/GenBank/DDBJ whole genome shotgun (WGS) entry which is preliminary data.</text>
</comment>
<proteinExistence type="predicted"/>
<reference evidence="1 2" key="1">
    <citation type="submission" date="2018-06" db="EMBL/GenBank/DDBJ databases">
        <title>Genomic Encyclopedia of Archaeal and Bacterial Type Strains, Phase II (KMG-II): from individual species to whole genera.</title>
        <authorList>
            <person name="Goeker M."/>
        </authorList>
    </citation>
    <scope>NUCLEOTIDE SEQUENCE [LARGE SCALE GENOMIC DNA]</scope>
    <source>
        <strain evidence="1 2">DSM 19830</strain>
    </source>
</reference>
<dbReference type="AlphaFoldDB" id="A0A2W7SVN5"/>
<gene>
    <name evidence="1" type="ORF">LV85_01160</name>
</gene>
<accession>A0A2W7SVN5</accession>
<protein>
    <submittedName>
        <fullName evidence="1">Uncharacterized protein</fullName>
    </submittedName>
</protein>